<keyword evidence="1" id="KW-1133">Transmembrane helix</keyword>
<evidence type="ECO:0000256" key="1">
    <source>
        <dbReference type="SAM" id="Phobius"/>
    </source>
</evidence>
<proteinExistence type="predicted"/>
<evidence type="ECO:0008006" key="4">
    <source>
        <dbReference type="Google" id="ProtNLM"/>
    </source>
</evidence>
<dbReference type="EMBL" id="CM009291">
    <property type="protein sequence ID" value="PNT47075.1"/>
    <property type="molecule type" value="Genomic_DNA"/>
</dbReference>
<gene>
    <name evidence="2" type="ORF">POPTR_002G004200</name>
</gene>
<name>A0A2K2BBC3_POPTR</name>
<protein>
    <recommendedName>
        <fullName evidence="4">Transmembrane protein</fullName>
    </recommendedName>
</protein>
<reference evidence="2 3" key="1">
    <citation type="journal article" date="2006" name="Science">
        <title>The genome of black cottonwood, Populus trichocarpa (Torr. &amp; Gray).</title>
        <authorList>
            <person name="Tuskan G.A."/>
            <person name="Difazio S."/>
            <person name="Jansson S."/>
            <person name="Bohlmann J."/>
            <person name="Grigoriev I."/>
            <person name="Hellsten U."/>
            <person name="Putnam N."/>
            <person name="Ralph S."/>
            <person name="Rombauts S."/>
            <person name="Salamov A."/>
            <person name="Schein J."/>
            <person name="Sterck L."/>
            <person name="Aerts A."/>
            <person name="Bhalerao R.R."/>
            <person name="Bhalerao R.P."/>
            <person name="Blaudez D."/>
            <person name="Boerjan W."/>
            <person name="Brun A."/>
            <person name="Brunner A."/>
            <person name="Busov V."/>
            <person name="Campbell M."/>
            <person name="Carlson J."/>
            <person name="Chalot M."/>
            <person name="Chapman J."/>
            <person name="Chen G.L."/>
            <person name="Cooper D."/>
            <person name="Coutinho P.M."/>
            <person name="Couturier J."/>
            <person name="Covert S."/>
            <person name="Cronk Q."/>
            <person name="Cunningham R."/>
            <person name="Davis J."/>
            <person name="Degroeve S."/>
            <person name="Dejardin A."/>
            <person name="Depamphilis C."/>
            <person name="Detter J."/>
            <person name="Dirks B."/>
            <person name="Dubchak I."/>
            <person name="Duplessis S."/>
            <person name="Ehlting J."/>
            <person name="Ellis B."/>
            <person name="Gendler K."/>
            <person name="Goodstein D."/>
            <person name="Gribskov M."/>
            <person name="Grimwood J."/>
            <person name="Groover A."/>
            <person name="Gunter L."/>
            <person name="Hamberger B."/>
            <person name="Heinze B."/>
            <person name="Helariutta Y."/>
            <person name="Henrissat B."/>
            <person name="Holligan D."/>
            <person name="Holt R."/>
            <person name="Huang W."/>
            <person name="Islam-Faridi N."/>
            <person name="Jones S."/>
            <person name="Jones-Rhoades M."/>
            <person name="Jorgensen R."/>
            <person name="Joshi C."/>
            <person name="Kangasjarvi J."/>
            <person name="Karlsson J."/>
            <person name="Kelleher C."/>
            <person name="Kirkpatrick R."/>
            <person name="Kirst M."/>
            <person name="Kohler A."/>
            <person name="Kalluri U."/>
            <person name="Larimer F."/>
            <person name="Leebens-Mack J."/>
            <person name="Leple J.C."/>
            <person name="Locascio P."/>
            <person name="Lou Y."/>
            <person name="Lucas S."/>
            <person name="Martin F."/>
            <person name="Montanini B."/>
            <person name="Napoli C."/>
            <person name="Nelson D.R."/>
            <person name="Nelson C."/>
            <person name="Nieminen K."/>
            <person name="Nilsson O."/>
            <person name="Pereda V."/>
            <person name="Peter G."/>
            <person name="Philippe R."/>
            <person name="Pilate G."/>
            <person name="Poliakov A."/>
            <person name="Razumovskaya J."/>
            <person name="Richardson P."/>
            <person name="Rinaldi C."/>
            <person name="Ritland K."/>
            <person name="Rouze P."/>
            <person name="Ryaboy D."/>
            <person name="Schmutz J."/>
            <person name="Schrader J."/>
            <person name="Segerman B."/>
            <person name="Shin H."/>
            <person name="Siddiqui A."/>
            <person name="Sterky F."/>
            <person name="Terry A."/>
            <person name="Tsai C.J."/>
            <person name="Uberbacher E."/>
            <person name="Unneberg P."/>
            <person name="Vahala J."/>
            <person name="Wall K."/>
            <person name="Wessler S."/>
            <person name="Yang G."/>
            <person name="Yin T."/>
            <person name="Douglas C."/>
            <person name="Marra M."/>
            <person name="Sandberg G."/>
            <person name="Van de Peer Y."/>
            <person name="Rokhsar D."/>
        </authorList>
    </citation>
    <scope>NUCLEOTIDE SEQUENCE [LARGE SCALE GENOMIC DNA]</scope>
    <source>
        <strain evidence="3">cv. Nisqually</strain>
    </source>
</reference>
<dbReference type="InParanoid" id="A0A2K2BBC3"/>
<feature type="transmembrane region" description="Helical" evidence="1">
    <location>
        <begin position="21"/>
        <end position="47"/>
    </location>
</feature>
<evidence type="ECO:0000313" key="3">
    <source>
        <dbReference type="Proteomes" id="UP000006729"/>
    </source>
</evidence>
<organism evidence="2 3">
    <name type="scientific">Populus trichocarpa</name>
    <name type="common">Western balsam poplar</name>
    <name type="synonym">Populus balsamifera subsp. trichocarpa</name>
    <dbReference type="NCBI Taxonomy" id="3694"/>
    <lineage>
        <taxon>Eukaryota</taxon>
        <taxon>Viridiplantae</taxon>
        <taxon>Streptophyta</taxon>
        <taxon>Embryophyta</taxon>
        <taxon>Tracheophyta</taxon>
        <taxon>Spermatophyta</taxon>
        <taxon>Magnoliopsida</taxon>
        <taxon>eudicotyledons</taxon>
        <taxon>Gunneridae</taxon>
        <taxon>Pentapetalae</taxon>
        <taxon>rosids</taxon>
        <taxon>fabids</taxon>
        <taxon>Malpighiales</taxon>
        <taxon>Salicaceae</taxon>
        <taxon>Saliceae</taxon>
        <taxon>Populus</taxon>
    </lineage>
</organism>
<dbReference type="AlphaFoldDB" id="A0A2K2BBC3"/>
<keyword evidence="3" id="KW-1185">Reference proteome</keyword>
<keyword evidence="1" id="KW-0812">Transmembrane</keyword>
<accession>A0A2K2BBC3</accession>
<dbReference type="Proteomes" id="UP000006729">
    <property type="component" value="Chromosome 2"/>
</dbReference>
<evidence type="ECO:0000313" key="2">
    <source>
        <dbReference type="EMBL" id="PNT47075.1"/>
    </source>
</evidence>
<sequence>MHYFPTRKKNHKKLGFQRIQLSLMFSQIPIYIESAIVCTTDLIIVGARARPSQWILFFSITASLVYLSSICLVSKKKKVKKKISCQEVKKQRKIVASKLPCLSINGRTQKAGEEIEQNHREINKLCGDKHCLNPQ</sequence>
<feature type="transmembrane region" description="Helical" evidence="1">
    <location>
        <begin position="53"/>
        <end position="73"/>
    </location>
</feature>
<keyword evidence="1" id="KW-0472">Membrane</keyword>